<comment type="caution">
    <text evidence="1">The sequence shown here is derived from an EMBL/GenBank/DDBJ whole genome shotgun (WGS) entry which is preliminary data.</text>
</comment>
<dbReference type="Proteomes" id="UP000023152">
    <property type="component" value="Unassembled WGS sequence"/>
</dbReference>
<dbReference type="OrthoDB" id="2963168at2759"/>
<feature type="non-terminal residue" evidence="1">
    <location>
        <position position="247"/>
    </location>
</feature>
<name>X6LZM9_RETFI</name>
<sequence length="247" mass="28049">TLLQTGDIACHEIKGSFKVKDLIAPSGGAWGSYYIDKAFEFMLIKIFDSDDMNEFKAISFRQGEYNNSKSNNSLRLQDWQTTTQVPQTSPYQSSFDIFMQGKYEDIEQVINDFQFNGKPCQIQYIGTGLWMSHNVWMKMFDDLLDLINTNAELLKHKLKCIFLVGGFSQSEYLRKRIADEFAAIITSSFQGIPFCELAKYPTLSSPGSSIRHTESVTPSNVLKATNSGVSADYIQNHKFTISNSREF</sequence>
<dbReference type="PANTHER" id="PTHR14187:SF5">
    <property type="entry name" value="HEAT SHOCK 70 KDA PROTEIN 12A"/>
    <property type="match status" value="1"/>
</dbReference>
<feature type="non-terminal residue" evidence="1">
    <location>
        <position position="1"/>
    </location>
</feature>
<protein>
    <submittedName>
        <fullName evidence="1">Uncharacterized protein</fullName>
    </submittedName>
</protein>
<evidence type="ECO:0000313" key="2">
    <source>
        <dbReference type="Proteomes" id="UP000023152"/>
    </source>
</evidence>
<reference evidence="1 2" key="1">
    <citation type="journal article" date="2013" name="Curr. Biol.">
        <title>The Genome of the Foraminiferan Reticulomyxa filosa.</title>
        <authorList>
            <person name="Glockner G."/>
            <person name="Hulsmann N."/>
            <person name="Schleicher M."/>
            <person name="Noegel A.A."/>
            <person name="Eichinger L."/>
            <person name="Gallinger C."/>
            <person name="Pawlowski J."/>
            <person name="Sierra R."/>
            <person name="Euteneuer U."/>
            <person name="Pillet L."/>
            <person name="Moustafa A."/>
            <person name="Platzer M."/>
            <person name="Groth M."/>
            <person name="Szafranski K."/>
            <person name="Schliwa M."/>
        </authorList>
    </citation>
    <scope>NUCLEOTIDE SEQUENCE [LARGE SCALE GENOMIC DNA]</scope>
</reference>
<accession>X6LZM9</accession>
<dbReference type="PANTHER" id="PTHR14187">
    <property type="entry name" value="ALPHA KINASE/ELONGATION FACTOR 2 KINASE"/>
    <property type="match status" value="1"/>
</dbReference>
<evidence type="ECO:0000313" key="1">
    <source>
        <dbReference type="EMBL" id="ETO07074.1"/>
    </source>
</evidence>
<proteinExistence type="predicted"/>
<organism evidence="1 2">
    <name type="scientific">Reticulomyxa filosa</name>
    <dbReference type="NCBI Taxonomy" id="46433"/>
    <lineage>
        <taxon>Eukaryota</taxon>
        <taxon>Sar</taxon>
        <taxon>Rhizaria</taxon>
        <taxon>Retaria</taxon>
        <taxon>Foraminifera</taxon>
        <taxon>Monothalamids</taxon>
        <taxon>Reticulomyxidae</taxon>
        <taxon>Reticulomyxa</taxon>
    </lineage>
</organism>
<dbReference type="EMBL" id="ASPP01026534">
    <property type="protein sequence ID" value="ETO07074.1"/>
    <property type="molecule type" value="Genomic_DNA"/>
</dbReference>
<keyword evidence="2" id="KW-1185">Reference proteome</keyword>
<gene>
    <name evidence="1" type="ORF">RFI_30318</name>
</gene>
<dbReference type="AlphaFoldDB" id="X6LZM9"/>